<evidence type="ECO:0000256" key="1">
    <source>
        <dbReference type="ARBA" id="ARBA00007430"/>
    </source>
</evidence>
<dbReference type="InterPro" id="IPR057326">
    <property type="entry name" value="KR_dom"/>
</dbReference>
<feature type="domain" description="Ketoreductase" evidence="3">
    <location>
        <begin position="285"/>
        <end position="457"/>
    </location>
</feature>
<feature type="transmembrane region" description="Helical" evidence="2">
    <location>
        <begin position="38"/>
        <end position="62"/>
    </location>
</feature>
<name>A0A426UCA1_9CHLR</name>
<dbReference type="SUPFAM" id="SSF51735">
    <property type="entry name" value="NAD(P)-binding Rossmann-fold domains"/>
    <property type="match status" value="2"/>
</dbReference>
<evidence type="ECO:0000313" key="4">
    <source>
        <dbReference type="EMBL" id="RRR78417.1"/>
    </source>
</evidence>
<comment type="similarity">
    <text evidence="1">Belongs to the polysaccharide synthase family.</text>
</comment>
<evidence type="ECO:0000256" key="2">
    <source>
        <dbReference type="SAM" id="Phobius"/>
    </source>
</evidence>
<evidence type="ECO:0000259" key="3">
    <source>
        <dbReference type="SMART" id="SM00822"/>
    </source>
</evidence>
<feature type="transmembrane region" description="Helical" evidence="2">
    <location>
        <begin position="74"/>
        <end position="95"/>
    </location>
</feature>
<protein>
    <submittedName>
        <fullName evidence="4">Polysaccharide biosynthesis protein</fullName>
    </submittedName>
</protein>
<proteinExistence type="inferred from homology"/>
<feature type="transmembrane region" description="Helical" evidence="2">
    <location>
        <begin position="107"/>
        <end position="127"/>
    </location>
</feature>
<dbReference type="Pfam" id="PF13727">
    <property type="entry name" value="CoA_binding_3"/>
    <property type="match status" value="1"/>
</dbReference>
<keyword evidence="2" id="KW-0812">Transmembrane</keyword>
<dbReference type="InterPro" id="IPR003869">
    <property type="entry name" value="Polysac_CapD-like"/>
</dbReference>
<dbReference type="InterPro" id="IPR036291">
    <property type="entry name" value="NAD(P)-bd_dom_sf"/>
</dbReference>
<accession>A0A426UCA1</accession>
<feature type="transmembrane region" description="Helical" evidence="2">
    <location>
        <begin position="139"/>
        <end position="160"/>
    </location>
</feature>
<sequence length="624" mass="68676">MRHLRNRHLLVADLLLIPLAVYASFALRLDTLNLQPYFGGFLLVTSLSALIIPLLLFHAHLYQSAWRYVSTYELLILLRVVGLAVVLIGGGAYLASLVNPALRIPRSIPLILLPLALGAVSGPRLALRVWARSPRRQPRLLVAPFPVLVVGAGDAGALVVHELLYNPQLGMRVVGMVDDDPLKRGLTIHGVSVLGRREALPDLVHQYQVQQVIIAIPSAAGKDLRAILQICQRVGVQTLTMPSLAELLDGKFTVSQLRKLEITDLLRREPVQTDIAAVRQLVRGRRVLVTGGGGSIGSELCRQLLRCAPAELLVLGHGENSVFELLEELQQILQGSKHKPVLRALIADIRDARRIQALFAQYRPALVFHAAAHKHVPLMELNPIEAFSTNVLGTHNLLAAAEATEVEHFVMISSDKAVNPTSIMGATKRIAEFLVVQAAQRSQRSYAAVRFGNVLGSRGSVVLSFKRQIAAGGPITVTHPDMRRYFMTIPEAVQLVLQAATLGHCGEVFMLEMGEPVRVVDLARDMLRLSGLEEGRDIDIVFTGLRPGEKLFEELFAHGEYYRRTSHAKIFMAERGALDTEHLPWLIAEIERCVREHDEAALCALLPQVIPEYQPVAVAVAAKR</sequence>
<dbReference type="InterPro" id="IPR051203">
    <property type="entry name" value="Polysaccharide_Synthase-Rel"/>
</dbReference>
<keyword evidence="2" id="KW-0472">Membrane</keyword>
<dbReference type="Proteomes" id="UP000280307">
    <property type="component" value="Unassembled WGS sequence"/>
</dbReference>
<reference evidence="4 5" key="1">
    <citation type="submission" date="2018-12" db="EMBL/GenBank/DDBJ databases">
        <title>Genome Sequence of Candidatus Viridilinea halotolerans isolated from saline sulfide-rich spring.</title>
        <authorList>
            <person name="Grouzdev D.S."/>
            <person name="Burganskaya E.I."/>
            <person name="Krutkina M.S."/>
            <person name="Sukhacheva M.V."/>
            <person name="Gorlenko V.M."/>
        </authorList>
    </citation>
    <scope>NUCLEOTIDE SEQUENCE [LARGE SCALE GENOMIC DNA]</scope>
    <source>
        <strain evidence="4">Chok-6</strain>
    </source>
</reference>
<dbReference type="EMBL" id="RSAS01000015">
    <property type="protein sequence ID" value="RRR78417.1"/>
    <property type="molecule type" value="Genomic_DNA"/>
</dbReference>
<gene>
    <name evidence="4" type="ORF">EI684_00305</name>
</gene>
<dbReference type="SMART" id="SM00822">
    <property type="entry name" value="PKS_KR"/>
    <property type="match status" value="1"/>
</dbReference>
<evidence type="ECO:0000313" key="5">
    <source>
        <dbReference type="Proteomes" id="UP000280307"/>
    </source>
</evidence>
<dbReference type="PANTHER" id="PTHR43318:SF1">
    <property type="entry name" value="POLYSACCHARIDE BIOSYNTHESIS PROTEIN EPSC-RELATED"/>
    <property type="match status" value="1"/>
</dbReference>
<dbReference type="AlphaFoldDB" id="A0A426UCA1"/>
<dbReference type="PANTHER" id="PTHR43318">
    <property type="entry name" value="UDP-N-ACETYLGLUCOSAMINE 4,6-DEHYDRATASE"/>
    <property type="match status" value="1"/>
</dbReference>
<dbReference type="Gene3D" id="3.40.50.720">
    <property type="entry name" value="NAD(P)-binding Rossmann-like Domain"/>
    <property type="match status" value="2"/>
</dbReference>
<dbReference type="CDD" id="cd05237">
    <property type="entry name" value="UDP_invert_4-6DH_SDR_e"/>
    <property type="match status" value="1"/>
</dbReference>
<keyword evidence="2" id="KW-1133">Transmembrane helix</keyword>
<dbReference type="Pfam" id="PF02719">
    <property type="entry name" value="Polysacc_synt_2"/>
    <property type="match status" value="1"/>
</dbReference>
<comment type="caution">
    <text evidence="4">The sequence shown here is derived from an EMBL/GenBank/DDBJ whole genome shotgun (WGS) entry which is preliminary data.</text>
</comment>
<organism evidence="4 5">
    <name type="scientific">Candidatus Viridilinea halotolerans</name>
    <dbReference type="NCBI Taxonomy" id="2491704"/>
    <lineage>
        <taxon>Bacteria</taxon>
        <taxon>Bacillati</taxon>
        <taxon>Chloroflexota</taxon>
        <taxon>Chloroflexia</taxon>
        <taxon>Chloroflexales</taxon>
        <taxon>Chloroflexineae</taxon>
        <taxon>Oscillochloridaceae</taxon>
        <taxon>Candidatus Viridilinea</taxon>
    </lineage>
</organism>